<feature type="transmembrane region" description="Helical" evidence="1">
    <location>
        <begin position="208"/>
        <end position="229"/>
    </location>
</feature>
<protein>
    <recommendedName>
        <fullName evidence="4">Glycosyltransferase RgtA/B/C/D-like domain-containing protein</fullName>
    </recommendedName>
</protein>
<dbReference type="AlphaFoldDB" id="A0A4V2Z4G7"/>
<gene>
    <name evidence="2" type="ORF">E0F88_10475</name>
</gene>
<feature type="transmembrane region" description="Helical" evidence="1">
    <location>
        <begin position="124"/>
        <end position="153"/>
    </location>
</feature>
<name>A0A4V2Z4G7_9BACT</name>
<evidence type="ECO:0000256" key="1">
    <source>
        <dbReference type="SAM" id="Phobius"/>
    </source>
</evidence>
<feature type="transmembrane region" description="Helical" evidence="1">
    <location>
        <begin position="160"/>
        <end position="178"/>
    </location>
</feature>
<accession>A0A4V2Z4G7</accession>
<feature type="transmembrane region" description="Helical" evidence="1">
    <location>
        <begin position="268"/>
        <end position="284"/>
    </location>
</feature>
<dbReference type="Proteomes" id="UP000294850">
    <property type="component" value="Unassembled WGS sequence"/>
</dbReference>
<keyword evidence="1" id="KW-0812">Transmembrane</keyword>
<dbReference type="OrthoDB" id="942914at2"/>
<keyword evidence="3" id="KW-1185">Reference proteome</keyword>
<keyword evidence="1" id="KW-1133">Transmembrane helix</keyword>
<reference evidence="2 3" key="1">
    <citation type="submission" date="2019-03" db="EMBL/GenBank/DDBJ databases">
        <title>Dyadobacter AR-3-6 sp. nov., isolated from arctic soil.</title>
        <authorList>
            <person name="Chaudhary D.K."/>
        </authorList>
    </citation>
    <scope>NUCLEOTIDE SEQUENCE [LARGE SCALE GENOMIC DNA]</scope>
    <source>
        <strain evidence="2 3">AR-3-6</strain>
    </source>
</reference>
<evidence type="ECO:0000313" key="2">
    <source>
        <dbReference type="EMBL" id="TDE16648.1"/>
    </source>
</evidence>
<organism evidence="2 3">
    <name type="scientific">Dyadobacter psychrotolerans</name>
    <dbReference type="NCBI Taxonomy" id="2541721"/>
    <lineage>
        <taxon>Bacteria</taxon>
        <taxon>Pseudomonadati</taxon>
        <taxon>Bacteroidota</taxon>
        <taxon>Cytophagia</taxon>
        <taxon>Cytophagales</taxon>
        <taxon>Spirosomataceae</taxon>
        <taxon>Dyadobacter</taxon>
    </lineage>
</organism>
<feature type="transmembrane region" description="Helical" evidence="1">
    <location>
        <begin position="50"/>
        <end position="69"/>
    </location>
</feature>
<feature type="transmembrane region" description="Helical" evidence="1">
    <location>
        <begin position="81"/>
        <end position="104"/>
    </location>
</feature>
<evidence type="ECO:0000313" key="3">
    <source>
        <dbReference type="Proteomes" id="UP000294850"/>
    </source>
</evidence>
<comment type="caution">
    <text evidence="2">The sequence shown here is derived from an EMBL/GenBank/DDBJ whole genome shotgun (WGS) entry which is preliminary data.</text>
</comment>
<dbReference type="RefSeq" id="WP_131958180.1">
    <property type="nucleotide sequence ID" value="NZ_SMFL01000003.1"/>
</dbReference>
<sequence length="295" mass="33949">MIKRPLNDATFYIANVQFLRGEPLTYQFKEPFNERLLVTAVAAILPFEPLTAINLANIFFLLLALYFLRQLLTALSLDEKYVWGGLYLFVFSFPTFYYSTIGYTDPGALSMIFLGASSIYKNKYWLFILAMILGTMAKEGIVILVPVAAAYAFSRDDKKWYFFSAAAILIFFAITAVVKSNIAEHVNTPFFWKPRAWRIYFNFSRPNFYISSILSFGIPGVIWLTFLFRETSQVTNFLKQDLPLITGTLAAFLPWLFMIISAFPDGRAFWIASCFPIALAMVWWQRFGNPFKFKS</sequence>
<keyword evidence="1" id="KW-0472">Membrane</keyword>
<proteinExistence type="predicted"/>
<feature type="transmembrane region" description="Helical" evidence="1">
    <location>
        <begin position="241"/>
        <end position="262"/>
    </location>
</feature>
<evidence type="ECO:0008006" key="4">
    <source>
        <dbReference type="Google" id="ProtNLM"/>
    </source>
</evidence>
<dbReference type="EMBL" id="SMFL01000003">
    <property type="protein sequence ID" value="TDE16648.1"/>
    <property type="molecule type" value="Genomic_DNA"/>
</dbReference>